<proteinExistence type="predicted"/>
<evidence type="ECO:0000256" key="7">
    <source>
        <dbReference type="ARBA" id="ARBA00022806"/>
    </source>
</evidence>
<dbReference type="GO" id="GO:0000965">
    <property type="term" value="P:mitochondrial RNA 3'-end processing"/>
    <property type="evidence" value="ECO:0007669"/>
    <property type="project" value="TreeGrafter"/>
</dbReference>
<evidence type="ECO:0000256" key="8">
    <source>
        <dbReference type="ARBA" id="ARBA00022840"/>
    </source>
</evidence>
<keyword evidence="9" id="KW-0809">Transit peptide</keyword>
<reference evidence="13 14" key="1">
    <citation type="journal article" date="2018" name="Nat. Ecol. Evol.">
        <title>Pezizomycetes genomes reveal the molecular basis of ectomycorrhizal truffle lifestyle.</title>
        <authorList>
            <person name="Murat C."/>
            <person name="Payen T."/>
            <person name="Noel B."/>
            <person name="Kuo A."/>
            <person name="Morin E."/>
            <person name="Chen J."/>
            <person name="Kohler A."/>
            <person name="Krizsan K."/>
            <person name="Balestrini R."/>
            <person name="Da Silva C."/>
            <person name="Montanini B."/>
            <person name="Hainaut M."/>
            <person name="Levati E."/>
            <person name="Barry K.W."/>
            <person name="Belfiori B."/>
            <person name="Cichocki N."/>
            <person name="Clum A."/>
            <person name="Dockter R.B."/>
            <person name="Fauchery L."/>
            <person name="Guy J."/>
            <person name="Iotti M."/>
            <person name="Le Tacon F."/>
            <person name="Lindquist E.A."/>
            <person name="Lipzen A."/>
            <person name="Malagnac F."/>
            <person name="Mello A."/>
            <person name="Molinier V."/>
            <person name="Miyauchi S."/>
            <person name="Poulain J."/>
            <person name="Riccioni C."/>
            <person name="Rubini A."/>
            <person name="Sitrit Y."/>
            <person name="Splivallo R."/>
            <person name="Traeger S."/>
            <person name="Wang M."/>
            <person name="Zifcakova L."/>
            <person name="Wipf D."/>
            <person name="Zambonelli A."/>
            <person name="Paolocci F."/>
            <person name="Nowrousian M."/>
            <person name="Ottonello S."/>
            <person name="Baldrian P."/>
            <person name="Spatafora J.W."/>
            <person name="Henrissat B."/>
            <person name="Nagy L.G."/>
            <person name="Aury J.M."/>
            <person name="Wincker P."/>
            <person name="Grigoriev I.V."/>
            <person name="Bonfante P."/>
            <person name="Martin F.M."/>
        </authorList>
    </citation>
    <scope>NUCLEOTIDE SEQUENCE [LARGE SCALE GENOMIC DNA]</scope>
    <source>
        <strain evidence="13 14">CCBAS932</strain>
    </source>
</reference>
<dbReference type="InterPro" id="IPR027417">
    <property type="entry name" value="P-loop_NTPase"/>
</dbReference>
<dbReference type="CDD" id="cd17913">
    <property type="entry name" value="DEXQc_Suv3"/>
    <property type="match status" value="1"/>
</dbReference>
<dbReference type="FunFam" id="3.40.50.300:FF:000957">
    <property type="entry name" value="ATP-dependent RNA helicase SUV3L, mitochondrial"/>
    <property type="match status" value="1"/>
</dbReference>
<dbReference type="Pfam" id="PF18147">
    <property type="entry name" value="Suv3_C_1"/>
    <property type="match status" value="1"/>
</dbReference>
<dbReference type="PANTHER" id="PTHR12131:SF1">
    <property type="entry name" value="ATP-DEPENDENT RNA HELICASE SUPV3L1, MITOCHONDRIAL-RELATED"/>
    <property type="match status" value="1"/>
</dbReference>
<organism evidence="13 14">
    <name type="scientific">Morchella conica CCBAS932</name>
    <dbReference type="NCBI Taxonomy" id="1392247"/>
    <lineage>
        <taxon>Eukaryota</taxon>
        <taxon>Fungi</taxon>
        <taxon>Dikarya</taxon>
        <taxon>Ascomycota</taxon>
        <taxon>Pezizomycotina</taxon>
        <taxon>Pezizomycetes</taxon>
        <taxon>Pezizales</taxon>
        <taxon>Morchellaceae</taxon>
        <taxon>Morchella</taxon>
    </lineage>
</organism>
<dbReference type="FunCoup" id="A0A3N4KR86">
    <property type="interactions" value="675"/>
</dbReference>
<dbReference type="InterPro" id="IPR001650">
    <property type="entry name" value="Helicase_C-like"/>
</dbReference>
<comment type="cofactor">
    <cofactor evidence="2">
        <name>Mg(2+)</name>
        <dbReference type="ChEBI" id="CHEBI:18420"/>
    </cofactor>
</comment>
<dbReference type="InterPro" id="IPR041082">
    <property type="entry name" value="Suv3_C_1"/>
</dbReference>
<dbReference type="GO" id="GO:0003724">
    <property type="term" value="F:RNA helicase activity"/>
    <property type="evidence" value="ECO:0007669"/>
    <property type="project" value="UniProtKB-EC"/>
</dbReference>
<evidence type="ECO:0000256" key="5">
    <source>
        <dbReference type="ARBA" id="ARBA00022741"/>
    </source>
</evidence>
<evidence type="ECO:0000256" key="10">
    <source>
        <dbReference type="ARBA" id="ARBA00023128"/>
    </source>
</evidence>
<evidence type="ECO:0000256" key="4">
    <source>
        <dbReference type="ARBA" id="ARBA00012552"/>
    </source>
</evidence>
<dbReference type="InterPro" id="IPR044774">
    <property type="entry name" value="Suv3_DEXQc"/>
</dbReference>
<dbReference type="GO" id="GO:0016787">
    <property type="term" value="F:hydrolase activity"/>
    <property type="evidence" value="ECO:0007669"/>
    <property type="project" value="UniProtKB-KW"/>
</dbReference>
<dbReference type="InterPro" id="IPR050699">
    <property type="entry name" value="RNA-DNA_Helicase"/>
</dbReference>
<keyword evidence="10" id="KW-0496">Mitochondrion</keyword>
<dbReference type="EC" id="3.6.4.13" evidence="4"/>
<keyword evidence="8" id="KW-0067">ATP-binding</keyword>
<dbReference type="Pfam" id="PF12513">
    <property type="entry name" value="SUV3_C"/>
    <property type="match status" value="1"/>
</dbReference>
<dbReference type="STRING" id="1392247.A0A3N4KR86"/>
<dbReference type="Gene3D" id="1.20.272.40">
    <property type="match status" value="1"/>
</dbReference>
<keyword evidence="7" id="KW-0347">Helicase</keyword>
<evidence type="ECO:0000313" key="13">
    <source>
        <dbReference type="EMBL" id="RPB13020.1"/>
    </source>
</evidence>
<sequence>MGKVADLRYPQEWYPGTRHYQRTWYLHVGPTNSGKTYNALQRLKESQSGVYAGPLRLLAHEVYERMNAQGIPCNLVTGDERRIASEEAGIYSSTVEMVDLGRRVDVAVLDEIQMIGDEDRGWAWTQALLGVRAKEVHMCGEERTVELISKLAKMMGEKLVIRRYTRLGGLQVMTESLKGDFYQLEKGDCVVTFSRKNIFALKREIESTTGKKCAVIYGSLPPETRSIQAQLFNDPNSEYEILIASDAVGMGLNLSVKRIIFETTVKFNGRQMEPVSVPSIKQIAGRAGRFRVPTSKSAETHVDISAPAALSAPLPGLVTALDDEDMPRLRKSMAIEPQPLRSAGILPSTNHIENFAALFPPDAPLAKILLAMRDSAQLNKSLFHMCSLEDILMTARALESVKGLTITERLMFCMAPITTDDAVQAAALEMAEILASSRDGSVLNMQTFDLEILDIENPTLPEELRALESLHKSLLLYLWLSWRFPATFTPRETAQELKVICECLIDTALKNIKMPRLKHVLDEPFNEETVVEDEVEEDEDAIMDREEEGESVVPHISGEVVPLTDGEMGMEPKEWVVGRSATI</sequence>
<dbReference type="AlphaFoldDB" id="A0A3N4KR86"/>
<feature type="domain" description="Helicase C-terminal" evidence="12">
    <location>
        <begin position="176"/>
        <end position="325"/>
    </location>
</feature>
<dbReference type="GO" id="GO:0045025">
    <property type="term" value="C:mitochondrial degradosome"/>
    <property type="evidence" value="ECO:0007669"/>
    <property type="project" value="TreeGrafter"/>
</dbReference>
<dbReference type="SUPFAM" id="SSF52540">
    <property type="entry name" value="P-loop containing nucleoside triphosphate hydrolases"/>
    <property type="match status" value="1"/>
</dbReference>
<accession>A0A3N4KR86</accession>
<dbReference type="Pfam" id="PF00271">
    <property type="entry name" value="Helicase_C"/>
    <property type="match status" value="1"/>
</dbReference>
<evidence type="ECO:0000256" key="6">
    <source>
        <dbReference type="ARBA" id="ARBA00022801"/>
    </source>
</evidence>
<comment type="catalytic activity">
    <reaction evidence="11">
        <text>ATP + H2O = ADP + phosphate + H(+)</text>
        <dbReference type="Rhea" id="RHEA:13065"/>
        <dbReference type="ChEBI" id="CHEBI:15377"/>
        <dbReference type="ChEBI" id="CHEBI:15378"/>
        <dbReference type="ChEBI" id="CHEBI:30616"/>
        <dbReference type="ChEBI" id="CHEBI:43474"/>
        <dbReference type="ChEBI" id="CHEBI:456216"/>
        <dbReference type="EC" id="3.6.4.13"/>
    </reaction>
</comment>
<dbReference type="EMBL" id="ML119125">
    <property type="protein sequence ID" value="RPB13020.1"/>
    <property type="molecule type" value="Genomic_DNA"/>
</dbReference>
<evidence type="ECO:0000313" key="14">
    <source>
        <dbReference type="Proteomes" id="UP000277580"/>
    </source>
</evidence>
<keyword evidence="14" id="KW-1185">Reference proteome</keyword>
<dbReference type="InterPro" id="IPR055206">
    <property type="entry name" value="DEXQc_SUV3"/>
</dbReference>
<keyword evidence="5" id="KW-0547">Nucleotide-binding</keyword>
<dbReference type="CDD" id="cd18805">
    <property type="entry name" value="SF2_C_suv3"/>
    <property type="match status" value="1"/>
</dbReference>
<dbReference type="SMART" id="SM00490">
    <property type="entry name" value="HELICc"/>
    <property type="match status" value="1"/>
</dbReference>
<dbReference type="OrthoDB" id="6692397at2759"/>
<comment type="cofactor">
    <cofactor evidence="1">
        <name>Mn(2+)</name>
        <dbReference type="ChEBI" id="CHEBI:29035"/>
    </cofactor>
</comment>
<dbReference type="Gene3D" id="3.40.50.300">
    <property type="entry name" value="P-loop containing nucleotide triphosphate hydrolases"/>
    <property type="match status" value="2"/>
</dbReference>
<dbReference type="PANTHER" id="PTHR12131">
    <property type="entry name" value="ATP-DEPENDENT RNA AND DNA HELICASE"/>
    <property type="match status" value="1"/>
</dbReference>
<dbReference type="InParanoid" id="A0A3N4KR86"/>
<keyword evidence="6" id="KW-0378">Hydrolase</keyword>
<gene>
    <name evidence="13" type="ORF">P167DRAFT_487060</name>
</gene>
<dbReference type="Gene3D" id="1.20.58.1080">
    <property type="match status" value="1"/>
</dbReference>
<dbReference type="InterPro" id="IPR022192">
    <property type="entry name" value="SUV3_C"/>
</dbReference>
<name>A0A3N4KR86_9PEZI</name>
<dbReference type="FunFam" id="3.40.50.300:FF:000269">
    <property type="entry name" value="ATP-dependent RNA helicase SUPV3L1, mitochondrial"/>
    <property type="match status" value="1"/>
</dbReference>
<evidence type="ECO:0000256" key="2">
    <source>
        <dbReference type="ARBA" id="ARBA00001946"/>
    </source>
</evidence>
<evidence type="ECO:0000256" key="3">
    <source>
        <dbReference type="ARBA" id="ARBA00004173"/>
    </source>
</evidence>
<evidence type="ECO:0000256" key="1">
    <source>
        <dbReference type="ARBA" id="ARBA00001936"/>
    </source>
</evidence>
<evidence type="ECO:0000259" key="12">
    <source>
        <dbReference type="PROSITE" id="PS51194"/>
    </source>
</evidence>
<dbReference type="PROSITE" id="PS51194">
    <property type="entry name" value="HELICASE_CTER"/>
    <property type="match status" value="1"/>
</dbReference>
<comment type="subcellular location">
    <subcellularLocation>
        <location evidence="3">Mitochondrion</location>
    </subcellularLocation>
</comment>
<evidence type="ECO:0000256" key="11">
    <source>
        <dbReference type="ARBA" id="ARBA00047984"/>
    </source>
</evidence>
<dbReference type="Pfam" id="PF22527">
    <property type="entry name" value="DEXQc_Suv3"/>
    <property type="match status" value="1"/>
</dbReference>
<evidence type="ECO:0000256" key="9">
    <source>
        <dbReference type="ARBA" id="ARBA00022946"/>
    </source>
</evidence>
<protein>
    <recommendedName>
        <fullName evidence="4">RNA helicase</fullName>
        <ecNumber evidence="4">3.6.4.13</ecNumber>
    </recommendedName>
</protein>
<dbReference type="Proteomes" id="UP000277580">
    <property type="component" value="Unassembled WGS sequence"/>
</dbReference>
<dbReference type="GO" id="GO:0005524">
    <property type="term" value="F:ATP binding"/>
    <property type="evidence" value="ECO:0007669"/>
    <property type="project" value="UniProtKB-KW"/>
</dbReference>